<dbReference type="EMBL" id="LT934121">
    <property type="protein sequence ID" value="VAI44855.1"/>
    <property type="molecule type" value="Genomic_DNA"/>
</dbReference>
<reference evidence="1 2" key="1">
    <citation type="submission" date="2017-09" db="EMBL/GenBank/DDBJ databases">
        <authorList>
            <consortium name="International Durum Wheat Genome Sequencing Consortium (IDWGSC)"/>
            <person name="Milanesi L."/>
        </authorList>
    </citation>
    <scope>NUCLEOTIDE SEQUENCE [LARGE SCALE GENOMIC DNA]</scope>
    <source>
        <strain evidence="2">cv. Svevo</strain>
    </source>
</reference>
<accession>A0A9R0XYD2</accession>
<organism evidence="1 2">
    <name type="scientific">Triticum turgidum subsp. durum</name>
    <name type="common">Durum wheat</name>
    <name type="synonym">Triticum durum</name>
    <dbReference type="NCBI Taxonomy" id="4567"/>
    <lineage>
        <taxon>Eukaryota</taxon>
        <taxon>Viridiplantae</taxon>
        <taxon>Streptophyta</taxon>
        <taxon>Embryophyta</taxon>
        <taxon>Tracheophyta</taxon>
        <taxon>Spermatophyta</taxon>
        <taxon>Magnoliopsida</taxon>
        <taxon>Liliopsida</taxon>
        <taxon>Poales</taxon>
        <taxon>Poaceae</taxon>
        <taxon>BOP clade</taxon>
        <taxon>Pooideae</taxon>
        <taxon>Triticodae</taxon>
        <taxon>Triticeae</taxon>
        <taxon>Triticinae</taxon>
        <taxon>Triticum</taxon>
    </lineage>
</organism>
<protein>
    <submittedName>
        <fullName evidence="1">Uncharacterized protein</fullName>
    </submittedName>
</protein>
<dbReference type="OMA" id="PHLYLHG"/>
<name>A0A9R0XYD2_TRITD</name>
<dbReference type="Gramene" id="TRITD6Av1G063020.1">
    <property type="protein sequence ID" value="TRITD6Av1G063020.1"/>
    <property type="gene ID" value="TRITD6Av1G063020"/>
</dbReference>
<sequence>MARRRLVMRPFTAIDATRSTAKAMATKRVRNSNRIEVRRGTRCGSVTCGHVVRGHHGPPHLYLHGHVLNQRRPDLITGHGAAATRLKRLLFSLDPLLADVTLGRSRQLGGGVDV</sequence>
<gene>
    <name evidence="1" type="ORF">TRITD_6Av1G063020</name>
</gene>
<evidence type="ECO:0000313" key="2">
    <source>
        <dbReference type="Proteomes" id="UP000324705"/>
    </source>
</evidence>
<dbReference type="AlphaFoldDB" id="A0A9R0XYD2"/>
<evidence type="ECO:0000313" key="1">
    <source>
        <dbReference type="EMBL" id="VAI44855.1"/>
    </source>
</evidence>
<proteinExistence type="predicted"/>
<dbReference type="Proteomes" id="UP000324705">
    <property type="component" value="Chromosome 6A"/>
</dbReference>
<keyword evidence="2" id="KW-1185">Reference proteome</keyword>